<feature type="transmembrane region" description="Helical" evidence="1">
    <location>
        <begin position="52"/>
        <end position="79"/>
    </location>
</feature>
<accession>A0A6P2BXH0</accession>
<organism evidence="3 4">
    <name type="scientific">Trebonia kvetii</name>
    <dbReference type="NCBI Taxonomy" id="2480626"/>
    <lineage>
        <taxon>Bacteria</taxon>
        <taxon>Bacillati</taxon>
        <taxon>Actinomycetota</taxon>
        <taxon>Actinomycetes</taxon>
        <taxon>Streptosporangiales</taxon>
        <taxon>Treboniaceae</taxon>
        <taxon>Trebonia</taxon>
    </lineage>
</organism>
<dbReference type="OrthoDB" id="7054180at2"/>
<dbReference type="EMBL" id="RPFW01000004">
    <property type="protein sequence ID" value="TVZ02971.1"/>
    <property type="molecule type" value="Genomic_DNA"/>
</dbReference>
<dbReference type="InterPro" id="IPR002123">
    <property type="entry name" value="Plipid/glycerol_acylTrfase"/>
</dbReference>
<feature type="transmembrane region" description="Helical" evidence="1">
    <location>
        <begin position="12"/>
        <end position="40"/>
    </location>
</feature>
<proteinExistence type="predicted"/>
<feature type="domain" description="Phospholipid/glycerol acyltransferase" evidence="2">
    <location>
        <begin position="136"/>
        <end position="268"/>
    </location>
</feature>
<protein>
    <recommendedName>
        <fullName evidence="2">Phospholipid/glycerol acyltransferase domain-containing protein</fullName>
    </recommendedName>
</protein>
<dbReference type="Pfam" id="PF01553">
    <property type="entry name" value="Acyltransferase"/>
    <property type="match status" value="1"/>
</dbReference>
<dbReference type="AlphaFoldDB" id="A0A6P2BXH0"/>
<evidence type="ECO:0000313" key="4">
    <source>
        <dbReference type="Proteomes" id="UP000460272"/>
    </source>
</evidence>
<keyword evidence="4" id="KW-1185">Reference proteome</keyword>
<name>A0A6P2BXH0_9ACTN</name>
<keyword evidence="1" id="KW-0472">Membrane</keyword>
<gene>
    <name evidence="3" type="ORF">EAS64_21115</name>
</gene>
<sequence>MLPPTPIRRLLLVPLVVLIAGALAALTPPVAMLTAAYSLIRRRADGERRSRLLRVIFFGLAWSAGEIAALTVFLCLWIASGFGGRLDTEPYQARQYSVMRRFLDQIFRAAHRACGLRVTVTGPHGTGVSAGGDRPLIVLSRHAGPGDSLLLIHHLLSVCERRPRVVMKATLQLDPSVDILANRLPNAFLHKQPKVGVPAAHHRTEQIRRLAAGLSGRGALVIFPEGGNWTPLRWRRGIDHLRRRGRRDLAERAAAMPNVLPPHASGALTAIAACPAADVIFVAHTGLDRLVSVRDVWRGLLGDMEVRAKWWRVPAGGVPRSASHDTQVSWLYDWWQRIDAWITEENAAPRDSGPADACPAVGASSIAVQGADAKDG</sequence>
<evidence type="ECO:0000256" key="1">
    <source>
        <dbReference type="SAM" id="Phobius"/>
    </source>
</evidence>
<evidence type="ECO:0000259" key="2">
    <source>
        <dbReference type="SMART" id="SM00563"/>
    </source>
</evidence>
<dbReference type="GO" id="GO:0016746">
    <property type="term" value="F:acyltransferase activity"/>
    <property type="evidence" value="ECO:0007669"/>
    <property type="project" value="InterPro"/>
</dbReference>
<dbReference type="Proteomes" id="UP000460272">
    <property type="component" value="Unassembled WGS sequence"/>
</dbReference>
<dbReference type="SMART" id="SM00563">
    <property type="entry name" value="PlsC"/>
    <property type="match status" value="1"/>
</dbReference>
<reference evidence="3 4" key="1">
    <citation type="submission" date="2018-11" db="EMBL/GenBank/DDBJ databases">
        <title>Trebonia kvetii gen.nov., sp.nov., a novel acidophilic actinobacterium, and proposal of the new actinobacterial family Treboniaceae fam. nov.</title>
        <authorList>
            <person name="Rapoport D."/>
            <person name="Sagova-Mareckova M."/>
            <person name="Sedlacek I."/>
            <person name="Provaznik J."/>
            <person name="Kralova S."/>
            <person name="Pavlinic D."/>
            <person name="Benes V."/>
            <person name="Kopecky J."/>
        </authorList>
    </citation>
    <scope>NUCLEOTIDE SEQUENCE [LARGE SCALE GENOMIC DNA]</scope>
    <source>
        <strain evidence="3 4">15Tr583</strain>
    </source>
</reference>
<evidence type="ECO:0000313" key="3">
    <source>
        <dbReference type="EMBL" id="TVZ02971.1"/>
    </source>
</evidence>
<comment type="caution">
    <text evidence="3">The sequence shown here is derived from an EMBL/GenBank/DDBJ whole genome shotgun (WGS) entry which is preliminary data.</text>
</comment>
<keyword evidence="1" id="KW-0812">Transmembrane</keyword>
<keyword evidence="1" id="KW-1133">Transmembrane helix</keyword>